<dbReference type="Pfam" id="PF00752">
    <property type="entry name" value="XPG_N"/>
    <property type="match status" value="1"/>
</dbReference>
<evidence type="ECO:0000313" key="9">
    <source>
        <dbReference type="EMBL" id="KAK2182871.1"/>
    </source>
</evidence>
<keyword evidence="3" id="KW-0255">Endonuclease</keyword>
<dbReference type="GO" id="GO:0003697">
    <property type="term" value="F:single-stranded DNA binding"/>
    <property type="evidence" value="ECO:0007669"/>
    <property type="project" value="InterPro"/>
</dbReference>
<reference evidence="9" key="1">
    <citation type="journal article" date="2023" name="Mol. Biol. Evol.">
        <title>Third-Generation Sequencing Reveals the Adaptive Role of the Epigenome in Three Deep-Sea Polychaetes.</title>
        <authorList>
            <person name="Perez M."/>
            <person name="Aroh O."/>
            <person name="Sun Y."/>
            <person name="Lan Y."/>
            <person name="Juniper S.K."/>
            <person name="Young C.R."/>
            <person name="Angers B."/>
            <person name="Qian P.Y."/>
        </authorList>
    </citation>
    <scope>NUCLEOTIDE SEQUENCE</scope>
    <source>
        <strain evidence="9">R07B-5</strain>
    </source>
</reference>
<dbReference type="InterPro" id="IPR006084">
    <property type="entry name" value="XPG/Rad2"/>
</dbReference>
<dbReference type="InterPro" id="IPR001044">
    <property type="entry name" value="XPG/Rad2_eukaryotes"/>
</dbReference>
<dbReference type="GO" id="GO:0004520">
    <property type="term" value="F:DNA endonuclease activity"/>
    <property type="evidence" value="ECO:0007669"/>
    <property type="project" value="TreeGrafter"/>
</dbReference>
<sequence>MGVKGLWQLLQPTGHPVSLDSLEGKVLGVDVSLWLHQAVKGMRDQEGGALDNAHLLSLFHRICKLLFYRVKPVFVFDGGVPLLKRQTLSLRRQRKEEADSSSEKATRKIVNNRLQQHALNAVLGVATSNTTPSSSWQPDLFELPPLPETEGKHCTARRPCVSCPHVSQDDLQCVEDVDLESNDFLSLPAEIQHELLTELKESRLRTCWAKLDTLPQASVDFSNYQLAKLRKQNKLTQKIESVRRDMNAKTSGELAVSLAGDVSASQIESRKVMSEDGAHYILVTGLSKVNNHVMTLDDASNNVVPLCDRVTNVARDRHLSDDRMCSDSRHVDRYVMPPGVPDPKHVEGEDLVIVDGDNVKSDINDGRVEENDIGYGLGISESTSADRMMTGVDLTQQEDAAGDKVNTVDNMTVKSPSRDTVTDQHDMSSDTDTESLGAVNSVIERTASRECVWKCHENDDSFVSADDAVTAETPVSGHDAVTDDIICQDGQNDTERKMERLTDGEMKKTKDDDSESGKTVYTLVS</sequence>
<feature type="region of interest" description="Disordered" evidence="7">
    <location>
        <begin position="488"/>
        <end position="525"/>
    </location>
</feature>
<organism evidence="9 10">
    <name type="scientific">Ridgeia piscesae</name>
    <name type="common">Tubeworm</name>
    <dbReference type="NCBI Taxonomy" id="27915"/>
    <lineage>
        <taxon>Eukaryota</taxon>
        <taxon>Metazoa</taxon>
        <taxon>Spiralia</taxon>
        <taxon>Lophotrochozoa</taxon>
        <taxon>Annelida</taxon>
        <taxon>Polychaeta</taxon>
        <taxon>Sedentaria</taxon>
        <taxon>Canalipalpata</taxon>
        <taxon>Sabellida</taxon>
        <taxon>Siboglinidae</taxon>
        <taxon>Ridgeia</taxon>
    </lineage>
</organism>
<evidence type="ECO:0000256" key="2">
    <source>
        <dbReference type="ARBA" id="ARBA00005283"/>
    </source>
</evidence>
<name>A0AAD9L4R4_RIDPI</name>
<dbReference type="PANTHER" id="PTHR16171:SF7">
    <property type="entry name" value="DNA REPAIR PROTEIN RAD2"/>
    <property type="match status" value="1"/>
</dbReference>
<dbReference type="PROSITE" id="PS00841">
    <property type="entry name" value="XPG_1"/>
    <property type="match status" value="1"/>
</dbReference>
<dbReference type="EMBL" id="JAODUO010000332">
    <property type="protein sequence ID" value="KAK2182871.1"/>
    <property type="molecule type" value="Genomic_DNA"/>
</dbReference>
<dbReference type="InterPro" id="IPR019974">
    <property type="entry name" value="XPG_CS"/>
</dbReference>
<evidence type="ECO:0000256" key="3">
    <source>
        <dbReference type="ARBA" id="ARBA00022759"/>
    </source>
</evidence>
<evidence type="ECO:0000256" key="1">
    <source>
        <dbReference type="ARBA" id="ARBA00004123"/>
    </source>
</evidence>
<comment type="caution">
    <text evidence="9">The sequence shown here is derived from an EMBL/GenBank/DDBJ whole genome shotgun (WGS) entry which is preliminary data.</text>
</comment>
<evidence type="ECO:0000313" key="10">
    <source>
        <dbReference type="Proteomes" id="UP001209878"/>
    </source>
</evidence>
<keyword evidence="5" id="KW-0234">DNA repair</keyword>
<dbReference type="Gene3D" id="3.40.50.1010">
    <property type="entry name" value="5'-nuclease"/>
    <property type="match status" value="1"/>
</dbReference>
<feature type="domain" description="XPG N-terminal" evidence="8">
    <location>
        <begin position="1"/>
        <end position="98"/>
    </location>
</feature>
<feature type="region of interest" description="Disordered" evidence="7">
    <location>
        <begin position="413"/>
        <end position="433"/>
    </location>
</feature>
<keyword evidence="3" id="KW-0378">Hydrolase</keyword>
<protein>
    <recommendedName>
        <fullName evidence="8">XPG N-terminal domain-containing protein</fullName>
    </recommendedName>
</protein>
<evidence type="ECO:0000256" key="4">
    <source>
        <dbReference type="ARBA" id="ARBA00022763"/>
    </source>
</evidence>
<comment type="subcellular location">
    <subcellularLocation>
        <location evidence="1">Nucleus</location>
    </subcellularLocation>
</comment>
<comment type="similarity">
    <text evidence="2">Belongs to the XPG/RAD2 endonuclease family. XPG subfamily.</text>
</comment>
<dbReference type="AlphaFoldDB" id="A0AAD9L4R4"/>
<feature type="compositionally biased region" description="Basic and acidic residues" evidence="7">
    <location>
        <begin position="493"/>
        <end position="511"/>
    </location>
</feature>
<feature type="compositionally biased region" description="Basic and acidic residues" evidence="7">
    <location>
        <begin position="416"/>
        <end position="428"/>
    </location>
</feature>
<dbReference type="Proteomes" id="UP001209878">
    <property type="component" value="Unassembled WGS sequence"/>
</dbReference>
<dbReference type="PRINTS" id="PR00066">
    <property type="entry name" value="XRODRMPGMNTG"/>
</dbReference>
<dbReference type="GO" id="GO:0005634">
    <property type="term" value="C:nucleus"/>
    <property type="evidence" value="ECO:0007669"/>
    <property type="project" value="UniProtKB-SubCell"/>
</dbReference>
<keyword evidence="3" id="KW-0540">Nuclease</keyword>
<dbReference type="GO" id="GO:0006289">
    <property type="term" value="P:nucleotide-excision repair"/>
    <property type="evidence" value="ECO:0007669"/>
    <property type="project" value="InterPro"/>
</dbReference>
<keyword evidence="4" id="KW-0227">DNA damage</keyword>
<evidence type="ECO:0000256" key="6">
    <source>
        <dbReference type="ARBA" id="ARBA00023242"/>
    </source>
</evidence>
<keyword evidence="6" id="KW-0539">Nucleus</keyword>
<evidence type="ECO:0000259" key="8">
    <source>
        <dbReference type="SMART" id="SM00485"/>
    </source>
</evidence>
<dbReference type="GO" id="GO:0016788">
    <property type="term" value="F:hydrolase activity, acting on ester bonds"/>
    <property type="evidence" value="ECO:0007669"/>
    <property type="project" value="InterPro"/>
</dbReference>
<dbReference type="InterPro" id="IPR029060">
    <property type="entry name" value="PIN-like_dom_sf"/>
</dbReference>
<evidence type="ECO:0000256" key="5">
    <source>
        <dbReference type="ARBA" id="ARBA00023204"/>
    </source>
</evidence>
<proteinExistence type="inferred from homology"/>
<keyword evidence="10" id="KW-1185">Reference proteome</keyword>
<gene>
    <name evidence="9" type="ORF">NP493_331g01031</name>
</gene>
<evidence type="ECO:0000256" key="7">
    <source>
        <dbReference type="SAM" id="MobiDB-lite"/>
    </source>
</evidence>
<dbReference type="PANTHER" id="PTHR16171">
    <property type="entry name" value="DNA REPAIR PROTEIN COMPLEMENTING XP-G CELLS-RELATED"/>
    <property type="match status" value="1"/>
</dbReference>
<dbReference type="SMART" id="SM00485">
    <property type="entry name" value="XPGN"/>
    <property type="match status" value="1"/>
</dbReference>
<dbReference type="PRINTS" id="PR00853">
    <property type="entry name" value="XPGRADSUPER"/>
</dbReference>
<dbReference type="InterPro" id="IPR006085">
    <property type="entry name" value="XPG_DNA_repair_N"/>
</dbReference>
<accession>A0AAD9L4R4</accession>
<dbReference type="CDD" id="cd09868">
    <property type="entry name" value="PIN_XPG_RAD2"/>
    <property type="match status" value="1"/>
</dbReference>
<dbReference type="SUPFAM" id="SSF88723">
    <property type="entry name" value="PIN domain-like"/>
    <property type="match status" value="1"/>
</dbReference>